<evidence type="ECO:0000256" key="4">
    <source>
        <dbReference type="ARBA" id="ARBA00016436"/>
    </source>
</evidence>
<evidence type="ECO:0000256" key="3">
    <source>
        <dbReference type="ARBA" id="ARBA00012071"/>
    </source>
</evidence>
<gene>
    <name evidence="13" type="primary">lpxK</name>
    <name evidence="13" type="ORF">E1163_26275</name>
</gene>
<dbReference type="EC" id="2.7.1.130" evidence="3 12"/>
<proteinExistence type="predicted"/>
<comment type="caution">
    <text evidence="13">The sequence shown here is derived from an EMBL/GenBank/DDBJ whole genome shotgun (WGS) entry which is preliminary data.</text>
</comment>
<evidence type="ECO:0000256" key="1">
    <source>
        <dbReference type="ARBA" id="ARBA00002274"/>
    </source>
</evidence>
<keyword evidence="6" id="KW-0441">Lipid A biosynthesis</keyword>
<dbReference type="Pfam" id="PF02606">
    <property type="entry name" value="LpxK"/>
    <property type="match status" value="1"/>
</dbReference>
<dbReference type="InterPro" id="IPR027417">
    <property type="entry name" value="P-loop_NTPase"/>
</dbReference>
<keyword evidence="8" id="KW-0547">Nucleotide-binding</keyword>
<keyword evidence="7 13" id="KW-0808">Transferase</keyword>
<evidence type="ECO:0000256" key="8">
    <source>
        <dbReference type="ARBA" id="ARBA00022741"/>
    </source>
</evidence>
<keyword evidence="9" id="KW-0418">Kinase</keyword>
<dbReference type="NCBIfam" id="TIGR00682">
    <property type="entry name" value="lpxK"/>
    <property type="match status" value="1"/>
</dbReference>
<reference evidence="13 14" key="1">
    <citation type="submission" date="2019-02" db="EMBL/GenBank/DDBJ databases">
        <authorList>
            <person name="Goldberg S.R."/>
            <person name="Haltli B.A."/>
            <person name="Correa H."/>
            <person name="Russell K.G."/>
        </authorList>
    </citation>
    <scope>NUCLEOTIDE SEQUENCE [LARGE SCALE GENOMIC DNA]</scope>
    <source>
        <strain evidence="13 14">JCM 16186</strain>
    </source>
</reference>
<dbReference type="EMBL" id="SMLW01000665">
    <property type="protein sequence ID" value="MTI28491.1"/>
    <property type="molecule type" value="Genomic_DNA"/>
</dbReference>
<keyword evidence="10" id="KW-0067">ATP-binding</keyword>
<evidence type="ECO:0000256" key="7">
    <source>
        <dbReference type="ARBA" id="ARBA00022679"/>
    </source>
</evidence>
<keyword evidence="11" id="KW-0443">Lipid metabolism</keyword>
<evidence type="ECO:0000313" key="14">
    <source>
        <dbReference type="Proteomes" id="UP000798808"/>
    </source>
</evidence>
<evidence type="ECO:0000256" key="9">
    <source>
        <dbReference type="ARBA" id="ARBA00022777"/>
    </source>
</evidence>
<evidence type="ECO:0000256" key="10">
    <source>
        <dbReference type="ARBA" id="ARBA00022840"/>
    </source>
</evidence>
<keyword evidence="5" id="KW-0444">Lipid biosynthesis</keyword>
<comment type="function">
    <text evidence="1">Transfers the gamma-phosphate of ATP to the 4'-position of a tetraacyldisaccharide 1-phosphate intermediate (termed DS-1-P) to form tetraacyldisaccharide 1,4'-bis-phosphate (lipid IVA).</text>
</comment>
<dbReference type="InterPro" id="IPR003758">
    <property type="entry name" value="LpxK"/>
</dbReference>
<dbReference type="Proteomes" id="UP000798808">
    <property type="component" value="Unassembled WGS sequence"/>
</dbReference>
<evidence type="ECO:0000313" key="13">
    <source>
        <dbReference type="EMBL" id="MTI28491.1"/>
    </source>
</evidence>
<keyword evidence="14" id="KW-1185">Reference proteome</keyword>
<organism evidence="13 14">
    <name type="scientific">Fulvivirga kasyanovii</name>
    <dbReference type="NCBI Taxonomy" id="396812"/>
    <lineage>
        <taxon>Bacteria</taxon>
        <taxon>Pseudomonadati</taxon>
        <taxon>Bacteroidota</taxon>
        <taxon>Cytophagia</taxon>
        <taxon>Cytophagales</taxon>
        <taxon>Fulvivirgaceae</taxon>
        <taxon>Fulvivirga</taxon>
    </lineage>
</organism>
<sequence>MGNLSVGGTGKSPMVEYLIRLLNHKKIVTLSRGYGRATRGFRLAGKDDSPKTIGDEPYQFFNKFKNIHVAVGEQRAVAIPFILAELPETEVILLDDAFQHRPVKPSLNILLTDYNKPFFKDFILPSGRLRESRKGARRADMIVVTKCPEQVDFEYYESQIRRYNDRAPIAFTSIQYMKPEAISGKEAFNPEVFLFSGIANPAPLKAYVSSQYRLAGEHYFRDHHRYRTEDIQMLTKAFEGSEGAKCLLTTEKDMVKLLPFIKEGHFKGIPVFYLPIETVFMKGGRRFDETVLNSLKAYSY</sequence>
<evidence type="ECO:0000256" key="5">
    <source>
        <dbReference type="ARBA" id="ARBA00022516"/>
    </source>
</evidence>
<name>A0ABW9RX89_9BACT</name>
<accession>A0ABW9RX89</accession>
<evidence type="ECO:0000256" key="2">
    <source>
        <dbReference type="ARBA" id="ARBA00004870"/>
    </source>
</evidence>
<evidence type="ECO:0000256" key="6">
    <source>
        <dbReference type="ARBA" id="ARBA00022556"/>
    </source>
</evidence>
<dbReference type="SUPFAM" id="SSF52540">
    <property type="entry name" value="P-loop containing nucleoside triphosphate hydrolases"/>
    <property type="match status" value="1"/>
</dbReference>
<evidence type="ECO:0000256" key="12">
    <source>
        <dbReference type="NCBIfam" id="TIGR00682"/>
    </source>
</evidence>
<dbReference type="GO" id="GO:0009029">
    <property type="term" value="F:lipid-A 4'-kinase activity"/>
    <property type="evidence" value="ECO:0007669"/>
    <property type="project" value="UniProtKB-EC"/>
</dbReference>
<evidence type="ECO:0000256" key="11">
    <source>
        <dbReference type="ARBA" id="ARBA00023098"/>
    </source>
</evidence>
<protein>
    <recommendedName>
        <fullName evidence="4 12">Tetraacyldisaccharide 4'-kinase</fullName>
        <ecNumber evidence="3 12">2.7.1.130</ecNumber>
    </recommendedName>
</protein>
<dbReference type="PANTHER" id="PTHR42724:SF1">
    <property type="entry name" value="TETRAACYLDISACCHARIDE 4'-KINASE, MITOCHONDRIAL-RELATED"/>
    <property type="match status" value="1"/>
</dbReference>
<comment type="pathway">
    <text evidence="2">Glycolipid biosynthesis; lipid IV(A) biosynthesis; lipid IV(A) from (3R)-3-hydroxytetradecanoyl-[acyl-carrier-protein] and UDP-N-acetyl-alpha-D-glucosamine: step 6/6.</text>
</comment>
<dbReference type="PANTHER" id="PTHR42724">
    <property type="entry name" value="TETRAACYLDISACCHARIDE 4'-KINASE"/>
    <property type="match status" value="1"/>
</dbReference>